<dbReference type="Proteomes" id="UP001155240">
    <property type="component" value="Unassembled WGS sequence"/>
</dbReference>
<accession>A0A9X2E502</accession>
<dbReference type="EMBL" id="JAMRYM010000165">
    <property type="protein sequence ID" value="MCM6764476.1"/>
    <property type="molecule type" value="Genomic_DNA"/>
</dbReference>
<sequence>MQEITYASKCIVTTDAVADALLELVTAINRHDHSEAVTVPAFTDEGGLIDARMTLDASSELVAVPVELDIDQDPTVAEALEEAVADLRKRIARNRPENSFVAQPIALPDGERETVDFDDF</sequence>
<comment type="caution">
    <text evidence="1">The sequence shown here is derived from an EMBL/GenBank/DDBJ whole genome shotgun (WGS) entry which is preliminary data.</text>
</comment>
<gene>
    <name evidence="1" type="ORF">NB037_18840</name>
</gene>
<reference evidence="1" key="1">
    <citation type="submission" date="2022-06" db="EMBL/GenBank/DDBJ databases">
        <title>Whole genome shotgun sequencing (WGS) of Rathayibacter sp. ZW T2_19, isolated from stored onions (Allium cepa).</title>
        <authorList>
            <person name="Stoll D.A."/>
            <person name="Huch M."/>
        </authorList>
    </citation>
    <scope>NUCLEOTIDE SEQUENCE</scope>
    <source>
        <strain evidence="1">ZW T2_19</strain>
    </source>
</reference>
<protein>
    <submittedName>
        <fullName evidence="1">Uncharacterized protein</fullName>
    </submittedName>
</protein>
<evidence type="ECO:0000313" key="2">
    <source>
        <dbReference type="Proteomes" id="UP001155240"/>
    </source>
</evidence>
<dbReference type="RefSeq" id="WP_251948486.1">
    <property type="nucleotide sequence ID" value="NZ_JAMRYM010000165.1"/>
</dbReference>
<dbReference type="AlphaFoldDB" id="A0A9X2E502"/>
<organism evidence="1 2">
    <name type="scientific">Rathayibacter rubneri</name>
    <dbReference type="NCBI Taxonomy" id="2950106"/>
    <lineage>
        <taxon>Bacteria</taxon>
        <taxon>Bacillati</taxon>
        <taxon>Actinomycetota</taxon>
        <taxon>Actinomycetes</taxon>
        <taxon>Micrococcales</taxon>
        <taxon>Microbacteriaceae</taxon>
        <taxon>Rathayibacter</taxon>
    </lineage>
</organism>
<evidence type="ECO:0000313" key="1">
    <source>
        <dbReference type="EMBL" id="MCM6764476.1"/>
    </source>
</evidence>
<proteinExistence type="predicted"/>
<name>A0A9X2E502_9MICO</name>
<keyword evidence="2" id="KW-1185">Reference proteome</keyword>